<evidence type="ECO:0000313" key="3">
    <source>
        <dbReference type="Proteomes" id="UP000027920"/>
    </source>
</evidence>
<accession>A0A072P0M5</accession>
<feature type="region of interest" description="Disordered" evidence="1">
    <location>
        <begin position="195"/>
        <end position="225"/>
    </location>
</feature>
<dbReference type="EMBL" id="AMGV01000014">
    <property type="protein sequence ID" value="KEF53237.1"/>
    <property type="molecule type" value="Genomic_DNA"/>
</dbReference>
<feature type="non-terminal residue" evidence="2">
    <location>
        <position position="311"/>
    </location>
</feature>
<feature type="compositionally biased region" description="Polar residues" evidence="1">
    <location>
        <begin position="205"/>
        <end position="215"/>
    </location>
</feature>
<dbReference type="RefSeq" id="XP_013255827.1">
    <property type="nucleotide sequence ID" value="XM_013400373.1"/>
</dbReference>
<dbReference type="VEuPathDB" id="FungiDB:A1O9_10685"/>
<reference evidence="2 3" key="1">
    <citation type="submission" date="2013-03" db="EMBL/GenBank/DDBJ databases">
        <title>The Genome Sequence of Exophiala aquamarina CBS 119918.</title>
        <authorList>
            <consortium name="The Broad Institute Genomics Platform"/>
            <person name="Cuomo C."/>
            <person name="de Hoog S."/>
            <person name="Gorbushina A."/>
            <person name="Walker B."/>
            <person name="Young S.K."/>
            <person name="Zeng Q."/>
            <person name="Gargeya S."/>
            <person name="Fitzgerald M."/>
            <person name="Haas B."/>
            <person name="Abouelleil A."/>
            <person name="Allen A.W."/>
            <person name="Alvarado L."/>
            <person name="Arachchi H.M."/>
            <person name="Berlin A.M."/>
            <person name="Chapman S.B."/>
            <person name="Gainer-Dewar J."/>
            <person name="Goldberg J."/>
            <person name="Griggs A."/>
            <person name="Gujja S."/>
            <person name="Hansen M."/>
            <person name="Howarth C."/>
            <person name="Imamovic A."/>
            <person name="Ireland A."/>
            <person name="Larimer J."/>
            <person name="McCowan C."/>
            <person name="Murphy C."/>
            <person name="Pearson M."/>
            <person name="Poon T.W."/>
            <person name="Priest M."/>
            <person name="Roberts A."/>
            <person name="Saif S."/>
            <person name="Shea T."/>
            <person name="Sisk P."/>
            <person name="Sykes S."/>
            <person name="Wortman J."/>
            <person name="Nusbaum C."/>
            <person name="Birren B."/>
        </authorList>
    </citation>
    <scope>NUCLEOTIDE SEQUENCE [LARGE SCALE GENOMIC DNA]</scope>
    <source>
        <strain evidence="2 3">CBS 119918</strain>
    </source>
</reference>
<keyword evidence="3" id="KW-1185">Reference proteome</keyword>
<dbReference type="GeneID" id="25285589"/>
<proteinExistence type="predicted"/>
<gene>
    <name evidence="2" type="ORF">A1O9_10685</name>
</gene>
<evidence type="ECO:0000256" key="1">
    <source>
        <dbReference type="SAM" id="MobiDB-lite"/>
    </source>
</evidence>
<organism evidence="2 3">
    <name type="scientific">Exophiala aquamarina CBS 119918</name>
    <dbReference type="NCBI Taxonomy" id="1182545"/>
    <lineage>
        <taxon>Eukaryota</taxon>
        <taxon>Fungi</taxon>
        <taxon>Dikarya</taxon>
        <taxon>Ascomycota</taxon>
        <taxon>Pezizomycotina</taxon>
        <taxon>Eurotiomycetes</taxon>
        <taxon>Chaetothyriomycetidae</taxon>
        <taxon>Chaetothyriales</taxon>
        <taxon>Herpotrichiellaceae</taxon>
        <taxon>Exophiala</taxon>
    </lineage>
</organism>
<comment type="caution">
    <text evidence="2">The sequence shown here is derived from an EMBL/GenBank/DDBJ whole genome shotgun (WGS) entry which is preliminary data.</text>
</comment>
<protein>
    <submittedName>
        <fullName evidence="2">Uncharacterized protein</fullName>
    </submittedName>
</protein>
<dbReference type="Proteomes" id="UP000027920">
    <property type="component" value="Unassembled WGS sequence"/>
</dbReference>
<dbReference type="OrthoDB" id="4119268at2759"/>
<feature type="region of interest" description="Disordered" evidence="1">
    <location>
        <begin position="1"/>
        <end position="61"/>
    </location>
</feature>
<name>A0A072P0M5_9EURO</name>
<dbReference type="AlphaFoldDB" id="A0A072P0M5"/>
<dbReference type="HOGENOM" id="CLU_044095_0_0_1"/>
<dbReference type="STRING" id="1182545.A0A072P0M5"/>
<evidence type="ECO:0000313" key="2">
    <source>
        <dbReference type="EMBL" id="KEF53237.1"/>
    </source>
</evidence>
<sequence length="311" mass="33232">MPNKKSKSGTPKGKGAASLSDSPSLPAVPVVVQPRQTMPSPHPQTQAPPPKGSSSSSEDFWTKNARAKALIMSTLVPGSEPWKIAEPLELASDIWKALEDKYAPKDTKGRLDAKGIIDAAKKSEHGTAENARPLSSDFIGDWVEGKPMDKYLDMYRSSKRAPQPLPEPAEHPSAAYDAPVTDKDAVELAAAVLSQRLPKGPTTPTPSEAQPIQTDSATAAGASSSSWRATPVVHDSYLTEGQALAFAQYDLERKKQIQVAATKVLMQKLPTRDLRFLWAILYGGENAPWPGSSSAIIPGVTVSGGLSTFRL</sequence>
<feature type="compositionally biased region" description="Low complexity" evidence="1">
    <location>
        <begin position="8"/>
        <end position="34"/>
    </location>
</feature>
<feature type="compositionally biased region" description="Low complexity" evidence="1">
    <location>
        <begin position="216"/>
        <end position="225"/>
    </location>
</feature>
<feature type="compositionally biased region" description="Pro residues" evidence="1">
    <location>
        <begin position="40"/>
        <end position="51"/>
    </location>
</feature>